<dbReference type="InterPro" id="IPR007630">
    <property type="entry name" value="RNA_pol_sigma70_r4"/>
</dbReference>
<dbReference type="Proteomes" id="UP001519272">
    <property type="component" value="Unassembled WGS sequence"/>
</dbReference>
<dbReference type="InterPro" id="IPR013324">
    <property type="entry name" value="RNA_pol_sigma_r3/r4-like"/>
</dbReference>
<protein>
    <submittedName>
        <fullName evidence="8">RNA polymerase sigma-70 factor (ECF subfamily)</fullName>
    </submittedName>
</protein>
<keyword evidence="5" id="KW-0804">Transcription</keyword>
<organism evidence="8 9">
    <name type="scientific">Paenibacillus turicensis</name>
    <dbReference type="NCBI Taxonomy" id="160487"/>
    <lineage>
        <taxon>Bacteria</taxon>
        <taxon>Bacillati</taxon>
        <taxon>Bacillota</taxon>
        <taxon>Bacilli</taxon>
        <taxon>Bacillales</taxon>
        <taxon>Paenibacillaceae</taxon>
        <taxon>Paenibacillus</taxon>
    </lineage>
</organism>
<keyword evidence="2" id="KW-0805">Transcription regulation</keyword>
<proteinExistence type="inferred from homology"/>
<dbReference type="PANTHER" id="PTHR43133:SF51">
    <property type="entry name" value="RNA POLYMERASE SIGMA FACTOR"/>
    <property type="match status" value="1"/>
</dbReference>
<gene>
    <name evidence="8" type="ORF">J2Z32_001950</name>
</gene>
<dbReference type="EMBL" id="JAGGKG010000008">
    <property type="protein sequence ID" value="MBP1905320.1"/>
    <property type="molecule type" value="Genomic_DNA"/>
</dbReference>
<evidence type="ECO:0000259" key="7">
    <source>
        <dbReference type="Pfam" id="PF04545"/>
    </source>
</evidence>
<dbReference type="Pfam" id="PF04542">
    <property type="entry name" value="Sigma70_r2"/>
    <property type="match status" value="1"/>
</dbReference>
<evidence type="ECO:0000256" key="3">
    <source>
        <dbReference type="ARBA" id="ARBA00023082"/>
    </source>
</evidence>
<evidence type="ECO:0000256" key="1">
    <source>
        <dbReference type="ARBA" id="ARBA00010641"/>
    </source>
</evidence>
<name>A0ABS4FRZ3_9BACL</name>
<keyword evidence="4" id="KW-0238">DNA-binding</keyword>
<dbReference type="InterPro" id="IPR039425">
    <property type="entry name" value="RNA_pol_sigma-70-like"/>
</dbReference>
<dbReference type="CDD" id="cd06171">
    <property type="entry name" value="Sigma70_r4"/>
    <property type="match status" value="1"/>
</dbReference>
<dbReference type="SUPFAM" id="SSF88659">
    <property type="entry name" value="Sigma3 and sigma4 domains of RNA polymerase sigma factors"/>
    <property type="match status" value="1"/>
</dbReference>
<dbReference type="Gene3D" id="1.10.1740.10">
    <property type="match status" value="1"/>
</dbReference>
<keyword evidence="3" id="KW-0731">Sigma factor</keyword>
<accession>A0ABS4FRZ3</accession>
<feature type="domain" description="RNA polymerase sigma-70 region 2" evidence="6">
    <location>
        <begin position="36"/>
        <end position="100"/>
    </location>
</feature>
<dbReference type="PANTHER" id="PTHR43133">
    <property type="entry name" value="RNA POLYMERASE ECF-TYPE SIGMA FACTO"/>
    <property type="match status" value="1"/>
</dbReference>
<dbReference type="RefSeq" id="WP_342453943.1">
    <property type="nucleotide sequence ID" value="NZ_JAGGKG010000008.1"/>
</dbReference>
<dbReference type="InterPro" id="IPR013325">
    <property type="entry name" value="RNA_pol_sigma_r2"/>
</dbReference>
<dbReference type="Gene3D" id="1.10.10.10">
    <property type="entry name" value="Winged helix-like DNA-binding domain superfamily/Winged helix DNA-binding domain"/>
    <property type="match status" value="1"/>
</dbReference>
<dbReference type="InterPro" id="IPR014284">
    <property type="entry name" value="RNA_pol_sigma-70_dom"/>
</dbReference>
<feature type="domain" description="RNA polymerase sigma-70 region 4" evidence="7">
    <location>
        <begin position="125"/>
        <end position="174"/>
    </location>
</feature>
<reference evidence="8 9" key="1">
    <citation type="submission" date="2021-03" db="EMBL/GenBank/DDBJ databases">
        <title>Genomic Encyclopedia of Type Strains, Phase IV (KMG-IV): sequencing the most valuable type-strain genomes for metagenomic binning, comparative biology and taxonomic classification.</title>
        <authorList>
            <person name="Goeker M."/>
        </authorList>
    </citation>
    <scope>NUCLEOTIDE SEQUENCE [LARGE SCALE GENOMIC DNA]</scope>
    <source>
        <strain evidence="8 9">DSM 14349</strain>
    </source>
</reference>
<sequence length="176" mass="21123">MSGTQEKNSEPSMHSDDDPTVWIMDEDLFFKRLSTEQQKLYSIAYSYMRNEADALEIVQEVACRAWMKRKNLKNEQAFTPWLIRITVNCCVDELRRKKRTFPTDTIHDEPVHEMKRNDQIDLERAFDHLKHKHRHVVMLKYYQDMTTAQIAKVLHKPEGTIKSWLREGLRQLRKYL</sequence>
<dbReference type="SUPFAM" id="SSF88946">
    <property type="entry name" value="Sigma2 domain of RNA polymerase sigma factors"/>
    <property type="match status" value="1"/>
</dbReference>
<dbReference type="NCBIfam" id="TIGR02937">
    <property type="entry name" value="sigma70-ECF"/>
    <property type="match status" value="1"/>
</dbReference>
<keyword evidence="9" id="KW-1185">Reference proteome</keyword>
<comment type="caution">
    <text evidence="8">The sequence shown here is derived from an EMBL/GenBank/DDBJ whole genome shotgun (WGS) entry which is preliminary data.</text>
</comment>
<evidence type="ECO:0000259" key="6">
    <source>
        <dbReference type="Pfam" id="PF04542"/>
    </source>
</evidence>
<evidence type="ECO:0000313" key="9">
    <source>
        <dbReference type="Proteomes" id="UP001519272"/>
    </source>
</evidence>
<dbReference type="InterPro" id="IPR007627">
    <property type="entry name" value="RNA_pol_sigma70_r2"/>
</dbReference>
<evidence type="ECO:0000313" key="8">
    <source>
        <dbReference type="EMBL" id="MBP1905320.1"/>
    </source>
</evidence>
<dbReference type="InterPro" id="IPR036388">
    <property type="entry name" value="WH-like_DNA-bd_sf"/>
</dbReference>
<comment type="similarity">
    <text evidence="1">Belongs to the sigma-70 factor family. ECF subfamily.</text>
</comment>
<evidence type="ECO:0000256" key="4">
    <source>
        <dbReference type="ARBA" id="ARBA00023125"/>
    </source>
</evidence>
<dbReference type="Pfam" id="PF04545">
    <property type="entry name" value="Sigma70_r4"/>
    <property type="match status" value="1"/>
</dbReference>
<evidence type="ECO:0000256" key="5">
    <source>
        <dbReference type="ARBA" id="ARBA00023163"/>
    </source>
</evidence>
<evidence type="ECO:0000256" key="2">
    <source>
        <dbReference type="ARBA" id="ARBA00023015"/>
    </source>
</evidence>